<comment type="caution">
    <text evidence="7">The sequence shown here is derived from an EMBL/GenBank/DDBJ whole genome shotgun (WGS) entry which is preliminary data.</text>
</comment>
<dbReference type="Pfam" id="PF00400">
    <property type="entry name" value="WD40"/>
    <property type="match status" value="6"/>
</dbReference>
<dbReference type="GO" id="GO:0000724">
    <property type="term" value="P:double-strand break repair via homologous recombination"/>
    <property type="evidence" value="ECO:0007669"/>
    <property type="project" value="TreeGrafter"/>
</dbReference>
<protein>
    <recommendedName>
        <fullName evidence="2">WD repeat-containing protein 48 homolog</fullName>
    </recommendedName>
</protein>
<feature type="repeat" description="WD" evidence="5">
    <location>
        <begin position="165"/>
        <end position="206"/>
    </location>
</feature>
<dbReference type="PROSITE" id="PS50294">
    <property type="entry name" value="WD_REPEATS_REGION"/>
    <property type="match status" value="5"/>
</dbReference>
<dbReference type="InterPro" id="IPR020472">
    <property type="entry name" value="WD40_PAC1"/>
</dbReference>
<evidence type="ECO:0000313" key="8">
    <source>
        <dbReference type="Proteomes" id="UP000186922"/>
    </source>
</evidence>
<dbReference type="PRINTS" id="PR00320">
    <property type="entry name" value="GPROTEINBRPT"/>
</dbReference>
<evidence type="ECO:0000256" key="4">
    <source>
        <dbReference type="ARBA" id="ARBA00022737"/>
    </source>
</evidence>
<dbReference type="SUPFAM" id="SSF50978">
    <property type="entry name" value="WD40 repeat-like"/>
    <property type="match status" value="1"/>
</dbReference>
<keyword evidence="8" id="KW-1185">Reference proteome</keyword>
<dbReference type="InterPro" id="IPR036322">
    <property type="entry name" value="WD40_repeat_dom_sf"/>
</dbReference>
<evidence type="ECO:0000256" key="6">
    <source>
        <dbReference type="SAM" id="MobiDB-lite"/>
    </source>
</evidence>
<dbReference type="InterPro" id="IPR015943">
    <property type="entry name" value="WD40/YVTN_repeat-like_dom_sf"/>
</dbReference>
<dbReference type="PROSITE" id="PS00678">
    <property type="entry name" value="WD_REPEATS_1"/>
    <property type="match status" value="1"/>
</dbReference>
<evidence type="ECO:0000256" key="5">
    <source>
        <dbReference type="PROSITE-ProRule" id="PRU00221"/>
    </source>
</evidence>
<dbReference type="InterPro" id="IPR001680">
    <property type="entry name" value="WD40_rpt"/>
</dbReference>
<keyword evidence="4" id="KW-0677">Repeat</keyword>
<evidence type="ECO:0000256" key="1">
    <source>
        <dbReference type="ARBA" id="ARBA00006917"/>
    </source>
</evidence>
<dbReference type="Proteomes" id="UP000186922">
    <property type="component" value="Unassembled WGS sequence"/>
</dbReference>
<reference evidence="7 8" key="1">
    <citation type="journal article" date="2016" name="Nat. Commun.">
        <title>Extremotolerant tardigrade genome and improved radiotolerance of human cultured cells by tardigrade-unique protein.</title>
        <authorList>
            <person name="Hashimoto T."/>
            <person name="Horikawa D.D."/>
            <person name="Saito Y."/>
            <person name="Kuwahara H."/>
            <person name="Kozuka-Hata H."/>
            <person name="Shin-I T."/>
            <person name="Minakuchi Y."/>
            <person name="Ohishi K."/>
            <person name="Motoyama A."/>
            <person name="Aizu T."/>
            <person name="Enomoto A."/>
            <person name="Kondo K."/>
            <person name="Tanaka S."/>
            <person name="Hara Y."/>
            <person name="Koshikawa S."/>
            <person name="Sagara H."/>
            <person name="Miura T."/>
            <person name="Yokobori S."/>
            <person name="Miyagawa K."/>
            <person name="Suzuki Y."/>
            <person name="Kubo T."/>
            <person name="Oyama M."/>
            <person name="Kohara Y."/>
            <person name="Fujiyama A."/>
            <person name="Arakawa K."/>
            <person name="Katayama T."/>
            <person name="Toyoda A."/>
            <person name="Kunieda T."/>
        </authorList>
    </citation>
    <scope>NUCLEOTIDE SEQUENCE [LARGE SCALE GENOMIC DNA]</scope>
    <source>
        <strain evidence="7 8">YOKOZUNA-1</strain>
    </source>
</reference>
<evidence type="ECO:0000313" key="7">
    <source>
        <dbReference type="EMBL" id="GAV08891.1"/>
    </source>
</evidence>
<dbReference type="PANTHER" id="PTHR19862:SF14">
    <property type="entry name" value="WD REPEAT-CONTAINING PROTEIN 48"/>
    <property type="match status" value="1"/>
</dbReference>
<organism evidence="7 8">
    <name type="scientific">Ramazzottius varieornatus</name>
    <name type="common">Water bear</name>
    <name type="synonym">Tardigrade</name>
    <dbReference type="NCBI Taxonomy" id="947166"/>
    <lineage>
        <taxon>Eukaryota</taxon>
        <taxon>Metazoa</taxon>
        <taxon>Ecdysozoa</taxon>
        <taxon>Tardigrada</taxon>
        <taxon>Eutardigrada</taxon>
        <taxon>Parachela</taxon>
        <taxon>Hypsibioidea</taxon>
        <taxon>Ramazzottiidae</taxon>
        <taxon>Ramazzottius</taxon>
    </lineage>
</organism>
<dbReference type="AlphaFoldDB" id="A0A1D1W632"/>
<keyword evidence="3 5" id="KW-0853">WD repeat</keyword>
<dbReference type="EMBL" id="BDGG01000019">
    <property type="protein sequence ID" value="GAV08891.1"/>
    <property type="molecule type" value="Genomic_DNA"/>
</dbReference>
<sequence>MANMHTKVNGTQAKRRVQVSFVIRDEEERRHRAGVNAMQYDPVYNRLYTAGRDSFIRIWSIRNNRAHWIQTMEHHTDWVNDIVLCCGGRHLISASSDTTVKVWNAQKGFCMSTLRTHKDYVKALAYAKDKEHVASAGFDRAIFLWDVNTLTALTASNNTVTTSSLTGNKDSIYSIAMNPPGTVIVSGSTEKVLRVWDPRSCQKLMKLKGHTENVRSIVLNRDGTQCLSASSDGTIRLWSLGQQQCVQTFRNHSEGVWTIQANDSFTCVYSAGRDRKVLRTSLRDSESSVLICEESAPVLRLELVPDESSIWLSTTHSDIRNYSLRGIDTQPPVDMDGSGSADPLSTTADLVIPGAPSIRQYRVLNDKRFILTKDTEGNGAVWDVLTARKVENIGQVDLDEEVKKRNKMVFIPNWFSVDVTTAMLSVHLDEHDALAAWVAGRDMEAAEGGNIRWPTANFGKMMLESLLEFWPLASFNQTAHYENAMQNGGMNENGTIMNGGGDGAHALTRRPYFHVPEHTPVIFSEVNGRTLFRMHTRDASGEIENILLKENVPQWVYEIVVEGKEAPFNKMTFSLVQYGLLQAREARRERLSASELIQIRKVIEHVYDRIVRPATVMAPSERGSNGLASQGDKRSPTPQNSAAEYQPTVEELEDMIEMYCGEQKLDPGLDLRTVKHFHWRNQSTDLVLLYKIKRWH</sequence>
<gene>
    <name evidence="7" type="primary">RvY_18517-1</name>
    <name evidence="7" type="synonym">RvY_18517.1</name>
    <name evidence="7" type="ORF">RvY_18517</name>
</gene>
<feature type="repeat" description="WD" evidence="5">
    <location>
        <begin position="114"/>
        <end position="155"/>
    </location>
</feature>
<dbReference type="FunFam" id="2.130.10.10:FF:000543">
    <property type="entry name" value="WD repeat-containing protein 48 homolog"/>
    <property type="match status" value="1"/>
</dbReference>
<accession>A0A1D1W632</accession>
<feature type="repeat" description="WD" evidence="5">
    <location>
        <begin position="28"/>
        <end position="65"/>
    </location>
</feature>
<dbReference type="STRING" id="947166.A0A1D1W632"/>
<evidence type="ECO:0000256" key="2">
    <source>
        <dbReference type="ARBA" id="ARBA00021538"/>
    </source>
</evidence>
<dbReference type="Gene3D" id="2.130.10.10">
    <property type="entry name" value="YVTN repeat-like/Quinoprotein amine dehydrogenase"/>
    <property type="match status" value="2"/>
</dbReference>
<dbReference type="InterPro" id="IPR021772">
    <property type="entry name" value="WDR48/Bun107"/>
</dbReference>
<feature type="repeat" description="WD" evidence="5">
    <location>
        <begin position="207"/>
        <end position="248"/>
    </location>
</feature>
<dbReference type="PROSITE" id="PS50082">
    <property type="entry name" value="WD_REPEATS_2"/>
    <property type="match status" value="5"/>
</dbReference>
<dbReference type="SMART" id="SM00320">
    <property type="entry name" value="WD40"/>
    <property type="match status" value="6"/>
</dbReference>
<evidence type="ECO:0000256" key="3">
    <source>
        <dbReference type="ARBA" id="ARBA00022574"/>
    </source>
</evidence>
<dbReference type="OrthoDB" id="2421129at2759"/>
<dbReference type="Pfam" id="PF11816">
    <property type="entry name" value="DUF3337"/>
    <property type="match status" value="1"/>
</dbReference>
<dbReference type="GO" id="GO:0043130">
    <property type="term" value="F:ubiquitin binding"/>
    <property type="evidence" value="ECO:0007669"/>
    <property type="project" value="TreeGrafter"/>
</dbReference>
<comment type="similarity">
    <text evidence="1">Belongs to the WD repeat WDR48 family.</text>
</comment>
<dbReference type="PANTHER" id="PTHR19862">
    <property type="entry name" value="WD REPEAT-CONTAINING PROTEIN 48"/>
    <property type="match status" value="1"/>
</dbReference>
<dbReference type="CDD" id="cd00200">
    <property type="entry name" value="WD40"/>
    <property type="match status" value="1"/>
</dbReference>
<feature type="repeat" description="WD" evidence="5">
    <location>
        <begin position="72"/>
        <end position="113"/>
    </location>
</feature>
<dbReference type="InterPro" id="IPR051246">
    <property type="entry name" value="WDR48"/>
</dbReference>
<feature type="region of interest" description="Disordered" evidence="6">
    <location>
        <begin position="618"/>
        <end position="644"/>
    </location>
</feature>
<name>A0A1D1W632_RAMVA</name>
<dbReference type="InterPro" id="IPR019775">
    <property type="entry name" value="WD40_repeat_CS"/>
</dbReference>
<proteinExistence type="inferred from homology"/>